<dbReference type="InterPro" id="IPR027393">
    <property type="entry name" value="Virus_scaffolding_prot_C"/>
</dbReference>
<dbReference type="Proteomes" id="UP000054709">
    <property type="component" value="Unassembled WGS sequence"/>
</dbReference>
<dbReference type="EMBL" id="LCZJ02000015">
    <property type="protein sequence ID" value="KTD88153.1"/>
    <property type="molecule type" value="Genomic_DNA"/>
</dbReference>
<dbReference type="InterPro" id="IPR014957">
    <property type="entry name" value="IDEAL_dom"/>
</dbReference>
<sequence length="60" mass="7293">MIFAVYAMAIDKYIEVVWETAVRKHRIAELRTLIDQALDERDEEIFYRYSTELKRLRKGE</sequence>
<accession>A0A0W1B3P0</accession>
<comment type="caution">
    <text evidence="2">The sequence shown here is derived from an EMBL/GenBank/DDBJ whole genome shotgun (WGS) entry which is preliminary data.</text>
</comment>
<dbReference type="SMART" id="SM00914">
    <property type="entry name" value="IDEAL"/>
    <property type="match status" value="1"/>
</dbReference>
<protein>
    <recommendedName>
        <fullName evidence="1">IDEAL domain-containing protein</fullName>
    </recommendedName>
</protein>
<gene>
    <name evidence="2" type="ORF">UQ64_06575</name>
</gene>
<proteinExistence type="predicted"/>
<reference evidence="2 3" key="1">
    <citation type="journal article" date="2015" name="Int. Biodeterior. Biodegradation">
        <title>Physiological and genetic screening methods for the isolation of methyl tert-butyl ether-degrading bacteria for bioremediation purposes.</title>
        <authorList>
            <person name="Guisado I.M."/>
            <person name="Purswani J."/>
            <person name="Gonzalez Lopez J."/>
            <person name="Pozo C."/>
        </authorList>
    </citation>
    <scope>NUCLEOTIDE SEQUENCE [LARGE SCALE GENOMIC DNA]</scope>
    <source>
        <strain evidence="2 3">SH7</strain>
    </source>
</reference>
<evidence type="ECO:0000313" key="2">
    <source>
        <dbReference type="EMBL" id="KTD88153.1"/>
    </source>
</evidence>
<organism evidence="2 3">
    <name type="scientific">Paenibacillus etheri</name>
    <dbReference type="NCBI Taxonomy" id="1306852"/>
    <lineage>
        <taxon>Bacteria</taxon>
        <taxon>Bacillati</taxon>
        <taxon>Bacillota</taxon>
        <taxon>Bacilli</taxon>
        <taxon>Bacillales</taxon>
        <taxon>Paenibacillaceae</taxon>
        <taxon>Paenibacillus</taxon>
    </lineage>
</organism>
<dbReference type="RefSeq" id="WP_060622090.1">
    <property type="nucleotide sequence ID" value="NZ_LCZJ02000015.1"/>
</dbReference>
<evidence type="ECO:0000313" key="3">
    <source>
        <dbReference type="Proteomes" id="UP000054709"/>
    </source>
</evidence>
<dbReference type="AlphaFoldDB" id="A0A0W1B3P0"/>
<feature type="domain" description="IDEAL" evidence="1">
    <location>
        <begin position="17"/>
        <end position="53"/>
    </location>
</feature>
<dbReference type="Pfam" id="PF08858">
    <property type="entry name" value="IDEAL"/>
    <property type="match status" value="1"/>
</dbReference>
<name>A0A0W1B3P0_9BACL</name>
<dbReference type="Gene3D" id="4.10.810.10">
    <property type="entry name" value="Virus Scaffolding Protein, Chain A"/>
    <property type="match status" value="1"/>
</dbReference>
<keyword evidence="3" id="KW-1185">Reference proteome</keyword>
<evidence type="ECO:0000259" key="1">
    <source>
        <dbReference type="SMART" id="SM00914"/>
    </source>
</evidence>